<sequence>MNLSEEEERLVMNETLLSTSFPNLTEGHHNNNNGTDGYNNGDDEGALYEVPVSIVVLLSLLYGAISVAALIGNILVLWVVSVSRRMRTVTNMFIANLAFADIIIGLFAIPFQFQAALLQRWDLPDFMCAFCPFVQVLSVNVSVFTLSAIAVDRYRAVLYPLSARASKRKAGFAIVAIWTVGVVLALPMEIDFKVVAKIEKGVVKPFCQNVGMSDDLRRYYILCLVIIQYLLPLIIITGAYIRMAAQLWGATAPGNKEESRDAVVLRNKKKLESFADPGERDYELSRFSSHGKQEHEHAQWYHCTAWPPRPTPRIERLRPTDLRECCVPSINIPVSDKRL</sequence>
<keyword evidence="8 9" id="KW-0807">Transducer</keyword>
<proteinExistence type="inferred from homology"/>
<evidence type="ECO:0000256" key="8">
    <source>
        <dbReference type="ARBA" id="ARBA00023224"/>
    </source>
</evidence>
<gene>
    <name evidence="12" type="ORF">Fcan01_21262</name>
</gene>
<dbReference type="PANTHER" id="PTHR45695">
    <property type="entry name" value="LEUCOKININ RECEPTOR-RELATED"/>
    <property type="match status" value="1"/>
</dbReference>
<dbReference type="SUPFAM" id="SSF81321">
    <property type="entry name" value="Family A G protein-coupled receptor-like"/>
    <property type="match status" value="1"/>
</dbReference>
<keyword evidence="4 10" id="KW-1133">Transmembrane helix</keyword>
<accession>A0A226DJ13</accession>
<dbReference type="PROSITE" id="PS00237">
    <property type="entry name" value="G_PROTEIN_RECEP_F1_1"/>
    <property type="match status" value="1"/>
</dbReference>
<feature type="transmembrane region" description="Helical" evidence="10">
    <location>
        <begin position="54"/>
        <end position="80"/>
    </location>
</feature>
<comment type="similarity">
    <text evidence="2 9">Belongs to the G-protein coupled receptor 1 family.</text>
</comment>
<evidence type="ECO:0000256" key="6">
    <source>
        <dbReference type="ARBA" id="ARBA00023136"/>
    </source>
</evidence>
<comment type="caution">
    <text evidence="12">The sequence shown here is derived from an EMBL/GenBank/DDBJ whole genome shotgun (WGS) entry which is preliminary data.</text>
</comment>
<keyword evidence="5 9" id="KW-0297">G-protein coupled receptor</keyword>
<feature type="transmembrane region" description="Helical" evidence="10">
    <location>
        <begin position="133"/>
        <end position="151"/>
    </location>
</feature>
<evidence type="ECO:0000313" key="12">
    <source>
        <dbReference type="EMBL" id="OXA44176.1"/>
    </source>
</evidence>
<feature type="domain" description="G-protein coupled receptors family 1 profile" evidence="11">
    <location>
        <begin position="72"/>
        <end position="247"/>
    </location>
</feature>
<dbReference type="PROSITE" id="PS50262">
    <property type="entry name" value="G_PROTEIN_RECEP_F1_2"/>
    <property type="match status" value="1"/>
</dbReference>
<feature type="transmembrane region" description="Helical" evidence="10">
    <location>
        <begin position="219"/>
        <end position="241"/>
    </location>
</feature>
<dbReference type="EMBL" id="LNIX01000020">
    <property type="protein sequence ID" value="OXA44176.1"/>
    <property type="molecule type" value="Genomic_DNA"/>
</dbReference>
<evidence type="ECO:0000256" key="3">
    <source>
        <dbReference type="ARBA" id="ARBA00022692"/>
    </source>
</evidence>
<evidence type="ECO:0000256" key="4">
    <source>
        <dbReference type="ARBA" id="ARBA00022989"/>
    </source>
</evidence>
<evidence type="ECO:0000313" key="13">
    <source>
        <dbReference type="Proteomes" id="UP000198287"/>
    </source>
</evidence>
<dbReference type="GO" id="GO:0005886">
    <property type="term" value="C:plasma membrane"/>
    <property type="evidence" value="ECO:0007669"/>
    <property type="project" value="TreeGrafter"/>
</dbReference>
<dbReference type="OMA" id="RFRICRV"/>
<dbReference type="AlphaFoldDB" id="A0A226DJ13"/>
<evidence type="ECO:0000256" key="5">
    <source>
        <dbReference type="ARBA" id="ARBA00023040"/>
    </source>
</evidence>
<comment type="subcellular location">
    <subcellularLocation>
        <location evidence="1">Membrane</location>
        <topology evidence="1">Multi-pass membrane protein</topology>
    </subcellularLocation>
</comment>
<feature type="transmembrane region" description="Helical" evidence="10">
    <location>
        <begin position="172"/>
        <end position="190"/>
    </location>
</feature>
<evidence type="ECO:0000256" key="10">
    <source>
        <dbReference type="SAM" id="Phobius"/>
    </source>
</evidence>
<dbReference type="InterPro" id="IPR000276">
    <property type="entry name" value="GPCR_Rhodpsn"/>
</dbReference>
<dbReference type="PANTHER" id="PTHR45695:SF9">
    <property type="entry name" value="LEUCOKININ RECEPTOR"/>
    <property type="match status" value="1"/>
</dbReference>
<keyword evidence="3 9" id="KW-0812">Transmembrane</keyword>
<evidence type="ECO:0000256" key="2">
    <source>
        <dbReference type="ARBA" id="ARBA00010663"/>
    </source>
</evidence>
<dbReference type="InterPro" id="IPR017452">
    <property type="entry name" value="GPCR_Rhodpsn_7TM"/>
</dbReference>
<organism evidence="12 13">
    <name type="scientific">Folsomia candida</name>
    <name type="common">Springtail</name>
    <dbReference type="NCBI Taxonomy" id="158441"/>
    <lineage>
        <taxon>Eukaryota</taxon>
        <taxon>Metazoa</taxon>
        <taxon>Ecdysozoa</taxon>
        <taxon>Arthropoda</taxon>
        <taxon>Hexapoda</taxon>
        <taxon>Collembola</taxon>
        <taxon>Entomobryomorpha</taxon>
        <taxon>Isotomoidea</taxon>
        <taxon>Isotomidae</taxon>
        <taxon>Proisotominae</taxon>
        <taxon>Folsomia</taxon>
    </lineage>
</organism>
<evidence type="ECO:0000259" key="11">
    <source>
        <dbReference type="PROSITE" id="PS50262"/>
    </source>
</evidence>
<dbReference type="Gene3D" id="1.20.1070.10">
    <property type="entry name" value="Rhodopsin 7-helix transmembrane proteins"/>
    <property type="match status" value="1"/>
</dbReference>
<dbReference type="PRINTS" id="PR00237">
    <property type="entry name" value="GPCRRHODOPSN"/>
</dbReference>
<keyword evidence="6 10" id="KW-0472">Membrane</keyword>
<dbReference type="Proteomes" id="UP000198287">
    <property type="component" value="Unassembled WGS sequence"/>
</dbReference>
<dbReference type="Pfam" id="PF00001">
    <property type="entry name" value="7tm_1"/>
    <property type="match status" value="1"/>
</dbReference>
<evidence type="ECO:0000256" key="1">
    <source>
        <dbReference type="ARBA" id="ARBA00004141"/>
    </source>
</evidence>
<name>A0A226DJ13_FOLCA</name>
<keyword evidence="13" id="KW-1185">Reference proteome</keyword>
<dbReference type="GO" id="GO:0004930">
    <property type="term" value="F:G protein-coupled receptor activity"/>
    <property type="evidence" value="ECO:0007669"/>
    <property type="project" value="UniProtKB-KW"/>
</dbReference>
<feature type="transmembrane region" description="Helical" evidence="10">
    <location>
        <begin position="92"/>
        <end position="113"/>
    </location>
</feature>
<keyword evidence="7 9" id="KW-0675">Receptor</keyword>
<dbReference type="STRING" id="158441.A0A226DJ13"/>
<reference evidence="12 13" key="1">
    <citation type="submission" date="2015-12" db="EMBL/GenBank/DDBJ databases">
        <title>The genome of Folsomia candida.</title>
        <authorList>
            <person name="Faddeeva A."/>
            <person name="Derks M.F."/>
            <person name="Anvar Y."/>
            <person name="Smit S."/>
            <person name="Van Straalen N."/>
            <person name="Roelofs D."/>
        </authorList>
    </citation>
    <scope>NUCLEOTIDE SEQUENCE [LARGE SCALE GENOMIC DNA]</scope>
    <source>
        <strain evidence="12 13">VU population</strain>
        <tissue evidence="12">Whole body</tissue>
    </source>
</reference>
<evidence type="ECO:0000256" key="7">
    <source>
        <dbReference type="ARBA" id="ARBA00023170"/>
    </source>
</evidence>
<protein>
    <submittedName>
        <fullName evidence="12">Neuropeptide Y receptor</fullName>
    </submittedName>
</protein>
<evidence type="ECO:0000256" key="9">
    <source>
        <dbReference type="RuleBase" id="RU000688"/>
    </source>
</evidence>
<dbReference type="OrthoDB" id="9445642at2759"/>